<feature type="transmembrane region" description="Helical" evidence="7">
    <location>
        <begin position="73"/>
        <end position="93"/>
    </location>
</feature>
<accession>A0ABX5VBE9</accession>
<dbReference type="Pfam" id="PF00771">
    <property type="entry name" value="FHIPEP"/>
    <property type="match status" value="1"/>
</dbReference>
<keyword evidence="9" id="KW-0969">Cilium</keyword>
<evidence type="ECO:0000256" key="4">
    <source>
        <dbReference type="ARBA" id="ARBA00022692"/>
    </source>
</evidence>
<feature type="transmembrane region" description="Helical" evidence="7">
    <location>
        <begin position="39"/>
        <end position="61"/>
    </location>
</feature>
<keyword evidence="7" id="KW-0813">Transport</keyword>
<dbReference type="PIRSF" id="PIRSF005419">
    <property type="entry name" value="FlhA"/>
    <property type="match status" value="1"/>
</dbReference>
<dbReference type="EMBL" id="CP040463">
    <property type="protein sequence ID" value="QCT94842.1"/>
    <property type="molecule type" value="Genomic_DNA"/>
</dbReference>
<dbReference type="Proteomes" id="UP000306825">
    <property type="component" value="Chromosome"/>
</dbReference>
<keyword evidence="9" id="KW-0282">Flagellum</keyword>
<dbReference type="PROSITE" id="PS00994">
    <property type="entry name" value="FHIPEP"/>
    <property type="match status" value="1"/>
</dbReference>
<keyword evidence="10" id="KW-1185">Reference proteome</keyword>
<gene>
    <name evidence="7 9" type="primary">flhA</name>
    <name evidence="9" type="ORF">FE773_06490</name>
</gene>
<dbReference type="NCBIfam" id="TIGR01398">
    <property type="entry name" value="FlhA"/>
    <property type="match status" value="1"/>
</dbReference>
<keyword evidence="9" id="KW-0966">Cell projection</keyword>
<dbReference type="PANTHER" id="PTHR30161">
    <property type="entry name" value="FLAGELLAR EXPORT PROTEIN, MEMBRANE FLHA SUBUNIT-RELATED"/>
    <property type="match status" value="1"/>
</dbReference>
<evidence type="ECO:0000256" key="3">
    <source>
        <dbReference type="ARBA" id="ARBA00022475"/>
    </source>
</evidence>
<comment type="subcellular location">
    <subcellularLocation>
        <location evidence="1 7">Cell membrane</location>
        <topology evidence="1 7">Multi-pass membrane protein</topology>
    </subcellularLocation>
</comment>
<evidence type="ECO:0000256" key="5">
    <source>
        <dbReference type="ARBA" id="ARBA00022989"/>
    </source>
</evidence>
<comment type="similarity">
    <text evidence="2 7">Belongs to the FHIPEP (flagella/HR/invasion proteins export pore) family.</text>
</comment>
<proteinExistence type="inferred from homology"/>
<dbReference type="InterPro" id="IPR042194">
    <property type="entry name" value="FHIPEP_1"/>
</dbReference>
<keyword evidence="7" id="KW-1006">Bacterial flagellum protein export</keyword>
<comment type="function">
    <text evidence="7">Required for formation of the rod structure of the flagellar apparatus. Together with FliI and FliH, may constitute the export apparatus of flagellin.</text>
</comment>
<evidence type="ECO:0000313" key="10">
    <source>
        <dbReference type="Proteomes" id="UP000306825"/>
    </source>
</evidence>
<feature type="transmembrane region" description="Helical" evidence="7">
    <location>
        <begin position="205"/>
        <end position="227"/>
    </location>
</feature>
<dbReference type="PRINTS" id="PR00949">
    <property type="entry name" value="TYPE3IMAPROT"/>
</dbReference>
<reference evidence="9 10" key="1">
    <citation type="submission" date="2019-05" db="EMBL/GenBank/DDBJ databases">
        <title>A comparative analysis of the Nautiliaceae.</title>
        <authorList>
            <person name="Grosche A."/>
            <person name="Smedile F."/>
            <person name="Vetriani C."/>
        </authorList>
    </citation>
    <scope>NUCLEOTIDE SEQUENCE [LARGE SCALE GENOMIC DNA]</scope>
    <source>
        <strain evidence="9 10">TB-2</strain>
    </source>
</reference>
<keyword evidence="7" id="KW-1005">Bacterial flagellum biogenesis</keyword>
<evidence type="ECO:0000256" key="1">
    <source>
        <dbReference type="ARBA" id="ARBA00004651"/>
    </source>
</evidence>
<evidence type="ECO:0000256" key="2">
    <source>
        <dbReference type="ARBA" id="ARBA00008835"/>
    </source>
</evidence>
<organism evidence="9 10">
    <name type="scientific">Caminibacter mediatlanticus TB-2</name>
    <dbReference type="NCBI Taxonomy" id="391592"/>
    <lineage>
        <taxon>Bacteria</taxon>
        <taxon>Pseudomonadati</taxon>
        <taxon>Campylobacterota</taxon>
        <taxon>Epsilonproteobacteria</taxon>
        <taxon>Nautiliales</taxon>
        <taxon>Nautiliaceae</taxon>
        <taxon>Caminibacter</taxon>
    </lineage>
</organism>
<dbReference type="RefSeq" id="WP_138323542.1">
    <property type="nucleotide sequence ID" value="NZ_CP040463.1"/>
</dbReference>
<feature type="transmembrane region" description="Helical" evidence="7">
    <location>
        <begin position="12"/>
        <end position="33"/>
    </location>
</feature>
<keyword evidence="3 7" id="KW-1003">Cell membrane</keyword>
<dbReference type="InterPro" id="IPR025505">
    <property type="entry name" value="FHIPEP_CS"/>
</dbReference>
<evidence type="ECO:0000256" key="8">
    <source>
        <dbReference type="SAM" id="MobiDB-lite"/>
    </source>
</evidence>
<keyword evidence="7" id="KW-0653">Protein transport</keyword>
<dbReference type="Gene3D" id="3.40.50.12790">
    <property type="entry name" value="FHIPEP family, domain 4"/>
    <property type="match status" value="1"/>
</dbReference>
<keyword evidence="4 7" id="KW-0812">Transmembrane</keyword>
<evidence type="ECO:0000256" key="6">
    <source>
        <dbReference type="ARBA" id="ARBA00023136"/>
    </source>
</evidence>
<evidence type="ECO:0000256" key="7">
    <source>
        <dbReference type="RuleBase" id="RU364093"/>
    </source>
</evidence>
<dbReference type="InterPro" id="IPR042196">
    <property type="entry name" value="FHIPEP_4"/>
</dbReference>
<feature type="transmembrane region" description="Helical" evidence="7">
    <location>
        <begin position="286"/>
        <end position="302"/>
    </location>
</feature>
<feature type="transmembrane region" description="Helical" evidence="7">
    <location>
        <begin position="113"/>
        <end position="136"/>
    </location>
</feature>
<dbReference type="InterPro" id="IPR042193">
    <property type="entry name" value="FHIPEP_3"/>
</dbReference>
<evidence type="ECO:0000313" key="9">
    <source>
        <dbReference type="EMBL" id="QCT94842.1"/>
    </source>
</evidence>
<dbReference type="Gene3D" id="3.40.30.60">
    <property type="entry name" value="FHIPEP family, domain 1"/>
    <property type="match status" value="1"/>
</dbReference>
<feature type="compositionally biased region" description="Basic and acidic residues" evidence="8">
    <location>
        <begin position="354"/>
        <end position="373"/>
    </location>
</feature>
<keyword evidence="6 7" id="KW-0472">Membrane</keyword>
<feature type="transmembrane region" description="Helical" evidence="7">
    <location>
        <begin position="247"/>
        <end position="265"/>
    </location>
</feature>
<dbReference type="InterPro" id="IPR006301">
    <property type="entry name" value="FlhA"/>
</dbReference>
<name>A0ABX5VBE9_9BACT</name>
<dbReference type="PANTHER" id="PTHR30161:SF1">
    <property type="entry name" value="FLAGELLAR BIOSYNTHESIS PROTEIN FLHA-RELATED"/>
    <property type="match status" value="1"/>
</dbReference>
<protein>
    <recommendedName>
        <fullName evidence="7">Flagellar biosynthesis protein FlhA</fullName>
    </recommendedName>
</protein>
<dbReference type="Gene3D" id="1.10.8.540">
    <property type="entry name" value="FHIPEP family, domain 3"/>
    <property type="match status" value="1"/>
</dbReference>
<dbReference type="InterPro" id="IPR001712">
    <property type="entry name" value="T3SS_FHIPEP"/>
</dbReference>
<keyword evidence="5 7" id="KW-1133">Transmembrane helix</keyword>
<feature type="region of interest" description="Disordered" evidence="8">
    <location>
        <begin position="347"/>
        <end position="373"/>
    </location>
</feature>
<sequence length="725" mass="80441">MVNKVKKSLRFFSEITDIGVVVFVFSILLIIIVPLPSGLLDFFLTISIAVSILILMLSLYIPKPTDFSTFPTIILIVTLYRLSLNIATTRMILSKGYEGPDAVSKIITAFGQFVVGGNYVIGIIIFIILVVINFLVITQGSTRVAEVAARFTLDALPGKQMAIDADLNAGLIDEQEAKRRREELIKEANFYGAMDGASKFVKGDAIAGIIITLVNIIAGLLIGVFQHGMDIGEAAKTYTILTIGDGLVGQIPALMVSTATGILITRATKDETNFAEGVIKQLMRDYKVVLIVGVIIIFFAFIPGFPTGSLLLVGSVFLIAGYLMMETQKGVDPIAEILNKFRKKPIPKKTTQQKQDEIKEEKEKKQKSPEEAAKEEEKVLEDILKVELLELDIGYQLIKIADPNQGGDLLDRIKAMRKKIAADFGFLVPQIRIKDNLNLKPNEYQVLLKGVEVARGEIYPDKYLAMSTPMVIEEIEGIKVKEPAFGIEAIWIDEDKKEEALMNGYTVVDPSTVIVTHISEVIKKYAEELLTRQDVQALLDRVKKDYPAIVEDALKVANIGLIQRVLKSLLHEKIPIKDMITILETIADIAEYTKNIDTIVEHVRSALSRVITKLYESEDGTIKLITFDSQTEQYLLSKLQQQGENKQFLLTVAEMNKLVEEVSNAVNELTKQGIAPVVLIVDPLIRKPLAEILERFGVEIVVLSHAEIDPNAKFEVLGSISIQFN</sequence>